<evidence type="ECO:0000259" key="1">
    <source>
        <dbReference type="Pfam" id="PF19810"/>
    </source>
</evidence>
<protein>
    <recommendedName>
        <fullName evidence="1">HFX-2341-like N-terminal domain-containing protein</fullName>
    </recommendedName>
</protein>
<accession>A0ABY6HV80</accession>
<gene>
    <name evidence="2" type="ORF">NEF87_002786</name>
</gene>
<dbReference type="InterPro" id="IPR046260">
    <property type="entry name" value="HFX_2341-like_N"/>
</dbReference>
<evidence type="ECO:0000313" key="2">
    <source>
        <dbReference type="EMBL" id="UYP46501.1"/>
    </source>
</evidence>
<sequence length="264" mass="30750">MNNIIPQERNILIVPIGLEIDRVIAGCKLYPINVIYLLHNPLVDSTKFAVERYSSYFAKEVKNRIGSSFNKIEEEITNLGSFHDSLTCLNRIMKLEEKIERLGHIYINISTASKTFAMAAYLFASRKPELFTLFYLQSNKYILLEHFNKENSSLDKLEEEFRKSGLTQGDFEVEEIPILKTEWFNKEEAEILRIFDGNRSFDSLLELIANLKQENNPKNRMKIRRILNKFEDLGIIQMKKRGKNLIITPTKKHSSISNMTGVFY</sequence>
<evidence type="ECO:0000313" key="3">
    <source>
        <dbReference type="Proteomes" id="UP001208689"/>
    </source>
</evidence>
<dbReference type="Proteomes" id="UP001208689">
    <property type="component" value="Chromosome"/>
</dbReference>
<proteinExistence type="predicted"/>
<organism evidence="2 3">
    <name type="scientific">Candidatus Lokiarchaeum ossiferum</name>
    <dbReference type="NCBI Taxonomy" id="2951803"/>
    <lineage>
        <taxon>Archaea</taxon>
        <taxon>Promethearchaeati</taxon>
        <taxon>Promethearchaeota</taxon>
        <taxon>Promethearchaeia</taxon>
        <taxon>Promethearchaeales</taxon>
        <taxon>Promethearchaeaceae</taxon>
        <taxon>Candidatus Lokiarchaeum</taxon>
    </lineage>
</organism>
<name>A0ABY6HV80_9ARCH</name>
<dbReference type="EMBL" id="CP104013">
    <property type="protein sequence ID" value="UYP46501.1"/>
    <property type="molecule type" value="Genomic_DNA"/>
</dbReference>
<feature type="domain" description="HFX-2341-like N-terminal" evidence="1">
    <location>
        <begin position="11"/>
        <end position="141"/>
    </location>
</feature>
<keyword evidence="3" id="KW-1185">Reference proteome</keyword>
<dbReference type="Pfam" id="PF19810">
    <property type="entry name" value="HFX_2341_N"/>
    <property type="match status" value="1"/>
</dbReference>
<reference evidence="2" key="1">
    <citation type="submission" date="2022-09" db="EMBL/GenBank/DDBJ databases">
        <title>Actin cytoskeleton and complex cell architecture in an #Asgard archaeon.</title>
        <authorList>
            <person name="Ponce Toledo R.I."/>
            <person name="Schleper C."/>
            <person name="Rodrigues Oliveira T."/>
            <person name="Wollweber F."/>
            <person name="Xu J."/>
            <person name="Rittmann S."/>
            <person name="Klingl A."/>
            <person name="Pilhofer M."/>
        </authorList>
    </citation>
    <scope>NUCLEOTIDE SEQUENCE</scope>
    <source>
        <strain evidence="2">B-35</strain>
    </source>
</reference>